<dbReference type="GO" id="GO:0005829">
    <property type="term" value="C:cytosol"/>
    <property type="evidence" value="ECO:0007669"/>
    <property type="project" value="TreeGrafter"/>
</dbReference>
<accession>A0A1F5C6A8</accession>
<sequence length="228" mass="25974">MAHIILVRHGETEANRLGIYQGKITDPFLNLTGNRQADAASEALKDFQIEKIYSSTSMRAIETAENINNYHEKSIFATDELLEIDHGLFDGKTLEQIKIEYPEILEVWWNHPEKVKFPKGETLKGAHRRVTQFINDVITGITREIRSVNDNSDVLIVSHGGAITLMLMSILEIPLRNFRKFPRISNTGVTLIKVTEKGPSIIAVNNTCHWNCRTNNLRQLIKPKKTEQ</sequence>
<reference evidence="4 5" key="1">
    <citation type="journal article" date="2016" name="Nat. Commun.">
        <title>Thousands of microbial genomes shed light on interconnected biogeochemical processes in an aquifer system.</title>
        <authorList>
            <person name="Anantharaman K."/>
            <person name="Brown C.T."/>
            <person name="Hug L.A."/>
            <person name="Sharon I."/>
            <person name="Castelle C.J."/>
            <person name="Probst A.J."/>
            <person name="Thomas B.C."/>
            <person name="Singh A."/>
            <person name="Wilkins M.J."/>
            <person name="Karaoz U."/>
            <person name="Brodie E.L."/>
            <person name="Williams K.H."/>
            <person name="Hubbard S.S."/>
            <person name="Banfield J.F."/>
        </authorList>
    </citation>
    <scope>NUCLEOTIDE SEQUENCE [LARGE SCALE GENOMIC DNA]</scope>
</reference>
<dbReference type="EMBL" id="MEYT01000042">
    <property type="protein sequence ID" value="OGD38371.1"/>
    <property type="molecule type" value="Genomic_DNA"/>
</dbReference>
<dbReference type="PANTHER" id="PTHR46517:SF1">
    <property type="entry name" value="FRUCTOSE-2,6-BISPHOSPHATASE TIGAR"/>
    <property type="match status" value="1"/>
</dbReference>
<evidence type="ECO:0000256" key="3">
    <source>
        <dbReference type="PIRSR" id="PIRSR613078-2"/>
    </source>
</evidence>
<feature type="active site" description="Tele-phosphohistidine intermediate" evidence="2">
    <location>
        <position position="9"/>
    </location>
</feature>
<dbReference type="Proteomes" id="UP000178969">
    <property type="component" value="Unassembled WGS sequence"/>
</dbReference>
<feature type="binding site" evidence="3">
    <location>
        <position position="59"/>
    </location>
    <ligand>
        <name>substrate</name>
    </ligand>
</feature>
<comment type="caution">
    <text evidence="4">The sequence shown here is derived from an EMBL/GenBank/DDBJ whole genome shotgun (WGS) entry which is preliminary data.</text>
</comment>
<feature type="active site" description="Proton donor/acceptor" evidence="2">
    <location>
        <position position="83"/>
    </location>
</feature>
<dbReference type="SUPFAM" id="SSF53254">
    <property type="entry name" value="Phosphoglycerate mutase-like"/>
    <property type="match status" value="1"/>
</dbReference>
<dbReference type="STRING" id="1797299.A3A25_01210"/>
<dbReference type="GO" id="GO:0043456">
    <property type="term" value="P:regulation of pentose-phosphate shunt"/>
    <property type="evidence" value="ECO:0007669"/>
    <property type="project" value="TreeGrafter"/>
</dbReference>
<dbReference type="Pfam" id="PF00300">
    <property type="entry name" value="His_Phos_1"/>
    <property type="match status" value="1"/>
</dbReference>
<keyword evidence="1" id="KW-0378">Hydrolase</keyword>
<dbReference type="CDD" id="cd07067">
    <property type="entry name" value="HP_PGM_like"/>
    <property type="match status" value="1"/>
</dbReference>
<feature type="binding site" evidence="3">
    <location>
        <begin position="8"/>
        <end position="15"/>
    </location>
    <ligand>
        <name>substrate</name>
    </ligand>
</feature>
<evidence type="ECO:0008006" key="6">
    <source>
        <dbReference type="Google" id="ProtNLM"/>
    </source>
</evidence>
<dbReference type="GO" id="GO:0045820">
    <property type="term" value="P:negative regulation of glycolytic process"/>
    <property type="evidence" value="ECO:0007669"/>
    <property type="project" value="TreeGrafter"/>
</dbReference>
<dbReference type="InterPro" id="IPR029033">
    <property type="entry name" value="His_PPase_superfam"/>
</dbReference>
<dbReference type="AlphaFoldDB" id="A0A1F5C6A8"/>
<evidence type="ECO:0000313" key="5">
    <source>
        <dbReference type="Proteomes" id="UP000178969"/>
    </source>
</evidence>
<evidence type="ECO:0000313" key="4">
    <source>
        <dbReference type="EMBL" id="OGD38371.1"/>
    </source>
</evidence>
<dbReference type="PANTHER" id="PTHR46517">
    <property type="entry name" value="FRUCTOSE-2,6-BISPHOSPHATASE TIGAR"/>
    <property type="match status" value="1"/>
</dbReference>
<dbReference type="InterPro" id="IPR001345">
    <property type="entry name" value="PG/BPGM_mutase_AS"/>
</dbReference>
<dbReference type="SMART" id="SM00855">
    <property type="entry name" value="PGAM"/>
    <property type="match status" value="1"/>
</dbReference>
<dbReference type="GO" id="GO:0004331">
    <property type="term" value="F:fructose-2,6-bisphosphate 2-phosphatase activity"/>
    <property type="evidence" value="ECO:0007669"/>
    <property type="project" value="TreeGrafter"/>
</dbReference>
<dbReference type="InterPro" id="IPR013078">
    <property type="entry name" value="His_Pase_superF_clade-1"/>
</dbReference>
<dbReference type="InterPro" id="IPR051695">
    <property type="entry name" value="Phosphoglycerate_Mutase"/>
</dbReference>
<evidence type="ECO:0000256" key="2">
    <source>
        <dbReference type="PIRSR" id="PIRSR613078-1"/>
    </source>
</evidence>
<name>A0A1F5C6A8_9BACT</name>
<protein>
    <recommendedName>
        <fullName evidence="6">Phosphoglycerate mutase</fullName>
    </recommendedName>
</protein>
<gene>
    <name evidence="4" type="ORF">A3A25_01210</name>
</gene>
<dbReference type="PROSITE" id="PS00175">
    <property type="entry name" value="PG_MUTASE"/>
    <property type="match status" value="1"/>
</dbReference>
<proteinExistence type="predicted"/>
<dbReference type="Gene3D" id="3.40.50.1240">
    <property type="entry name" value="Phosphoglycerate mutase-like"/>
    <property type="match status" value="1"/>
</dbReference>
<evidence type="ECO:0000256" key="1">
    <source>
        <dbReference type="ARBA" id="ARBA00022801"/>
    </source>
</evidence>
<organism evidence="4 5">
    <name type="scientific">Candidatus Azambacteria bacterium RIFCSPLOWO2_01_FULL_46_26</name>
    <dbReference type="NCBI Taxonomy" id="1797299"/>
    <lineage>
        <taxon>Bacteria</taxon>
        <taxon>Candidatus Azamiibacteriota</taxon>
    </lineage>
</organism>